<dbReference type="InterPro" id="IPR051312">
    <property type="entry name" value="Diverse_Substr_Oxidored"/>
</dbReference>
<name>T1CT58_9ZZZZ</name>
<reference evidence="1" key="1">
    <citation type="submission" date="2013-08" db="EMBL/GenBank/DDBJ databases">
        <authorList>
            <person name="Mendez C."/>
            <person name="Richter M."/>
            <person name="Ferrer M."/>
            <person name="Sanchez J."/>
        </authorList>
    </citation>
    <scope>NUCLEOTIDE SEQUENCE</scope>
</reference>
<dbReference type="EMBL" id="AUZY01002660">
    <property type="protein sequence ID" value="EQD71804.1"/>
    <property type="molecule type" value="Genomic_DNA"/>
</dbReference>
<dbReference type="SUPFAM" id="SSF56176">
    <property type="entry name" value="FAD-binding/transporter-associated domain-like"/>
    <property type="match status" value="1"/>
</dbReference>
<dbReference type="PANTHER" id="PTHR42659:SF9">
    <property type="entry name" value="XANTHINE DEHYDROGENASE FAD-BINDING SUBUNIT XDHB-RELATED"/>
    <property type="match status" value="1"/>
</dbReference>
<protein>
    <submittedName>
        <fullName evidence="1">Xanthine dehydrogenase</fullName>
    </submittedName>
</protein>
<proteinExistence type="predicted"/>
<sequence>MEIAGADGRRRIPLERLYDAQGDGIRRHRMAPGELLVAVHLPKDARERAATYLKLRVRPSFDFPELGVAAAGR</sequence>
<reference evidence="1" key="2">
    <citation type="journal article" date="2014" name="ISME J.">
        <title>Microbial stratification in low pH oxic and suboxic macroscopic growths along an acid mine drainage.</title>
        <authorList>
            <person name="Mendez-Garcia C."/>
            <person name="Mesa V."/>
            <person name="Sprenger R.R."/>
            <person name="Richter M."/>
            <person name="Diez M.S."/>
            <person name="Solano J."/>
            <person name="Bargiela R."/>
            <person name="Golyshina O.V."/>
            <person name="Manteca A."/>
            <person name="Ramos J.L."/>
            <person name="Gallego J.R."/>
            <person name="Llorente I."/>
            <person name="Martins Dos Santos V.A."/>
            <person name="Jensen O.N."/>
            <person name="Pelaez A.I."/>
            <person name="Sanchez J."/>
            <person name="Ferrer M."/>
        </authorList>
    </citation>
    <scope>NUCLEOTIDE SEQUENCE</scope>
</reference>
<dbReference type="PANTHER" id="PTHR42659">
    <property type="entry name" value="XANTHINE DEHYDROGENASE SUBUNIT C-RELATED"/>
    <property type="match status" value="1"/>
</dbReference>
<comment type="caution">
    <text evidence="1">The sequence shown here is derived from an EMBL/GenBank/DDBJ whole genome shotgun (WGS) entry which is preliminary data.</text>
</comment>
<dbReference type="GO" id="GO:0050660">
    <property type="term" value="F:flavin adenine dinucleotide binding"/>
    <property type="evidence" value="ECO:0007669"/>
    <property type="project" value="InterPro"/>
</dbReference>
<dbReference type="InterPro" id="IPR036318">
    <property type="entry name" value="FAD-bd_PCMH-like_sf"/>
</dbReference>
<gene>
    <name evidence="1" type="ORF">B1B_04255</name>
</gene>
<organism evidence="1">
    <name type="scientific">mine drainage metagenome</name>
    <dbReference type="NCBI Taxonomy" id="410659"/>
    <lineage>
        <taxon>unclassified sequences</taxon>
        <taxon>metagenomes</taxon>
        <taxon>ecological metagenomes</taxon>
    </lineage>
</organism>
<feature type="non-terminal residue" evidence="1">
    <location>
        <position position="73"/>
    </location>
</feature>
<evidence type="ECO:0000313" key="1">
    <source>
        <dbReference type="EMBL" id="EQD71804.1"/>
    </source>
</evidence>
<dbReference type="AlphaFoldDB" id="T1CT58"/>
<accession>T1CT58</accession>